<dbReference type="Pfam" id="PF11974">
    <property type="entry name" value="bMG3"/>
    <property type="match status" value="1"/>
</dbReference>
<dbReference type="InterPro" id="IPR001599">
    <property type="entry name" value="Macroglobln_a2"/>
</dbReference>
<dbReference type="EMBL" id="FOOT01000001">
    <property type="protein sequence ID" value="SFF98625.1"/>
    <property type="molecule type" value="Genomic_DNA"/>
</dbReference>
<dbReference type="Pfam" id="PF17972">
    <property type="entry name" value="bMG5"/>
    <property type="match status" value="1"/>
</dbReference>
<evidence type="ECO:0000256" key="2">
    <source>
        <dbReference type="ARBA" id="ARBA00022729"/>
    </source>
</evidence>
<dbReference type="InterPro" id="IPR008930">
    <property type="entry name" value="Terpenoid_cyclase/PrenylTrfase"/>
</dbReference>
<gene>
    <name evidence="6" type="ORF">SAMN05421739_101596</name>
</gene>
<dbReference type="InterPro" id="IPR041203">
    <property type="entry name" value="Bact_A2M_MG5"/>
</dbReference>
<evidence type="ECO:0008006" key="8">
    <source>
        <dbReference type="Google" id="ProtNLM"/>
    </source>
</evidence>
<evidence type="ECO:0000313" key="7">
    <source>
        <dbReference type="Proteomes" id="UP000198724"/>
    </source>
</evidence>
<evidence type="ECO:0000259" key="5">
    <source>
        <dbReference type="SMART" id="SM01360"/>
    </source>
</evidence>
<dbReference type="Pfam" id="PF00207">
    <property type="entry name" value="A2M"/>
    <property type="match status" value="1"/>
</dbReference>
<dbReference type="STRING" id="1436961.SAMN05421739_101596"/>
<dbReference type="SMART" id="SM01359">
    <property type="entry name" value="A2M_N_2"/>
    <property type="match status" value="1"/>
</dbReference>
<dbReference type="Pfam" id="PF17962">
    <property type="entry name" value="bMG6"/>
    <property type="match status" value="1"/>
</dbReference>
<dbReference type="GO" id="GO:0004866">
    <property type="term" value="F:endopeptidase inhibitor activity"/>
    <property type="evidence" value="ECO:0007669"/>
    <property type="project" value="InterPro"/>
</dbReference>
<protein>
    <recommendedName>
        <fullName evidence="8">Alpha-2-macroglobulin family protein</fullName>
    </recommendedName>
</protein>
<feature type="domain" description="Alpha-2-macroglobulin" evidence="5">
    <location>
        <begin position="1140"/>
        <end position="1230"/>
    </location>
</feature>
<dbReference type="InterPro" id="IPR002890">
    <property type="entry name" value="MG2"/>
</dbReference>
<feature type="coiled-coil region" evidence="3">
    <location>
        <begin position="26"/>
        <end position="53"/>
    </location>
</feature>
<sequence length="1811" mass="202878">MKLTQVRSTPLYYLYRFGLFLFILCLAACRSNSDELRLQSKNFEQEIAREQNLVFTFDKDLVGDSLLNRWDTIPYLTITPKVAGKYKWTAPNELVFSPDKSFAPTTDYKAELTENLLRHAATKYKIPAGQGFTFHTPYLRLQQVKSYWVANENSPNQLEASLQLDFNYPVLFQELREHLKVYAGTKELPVELTSGNRDNITIRVKNVEGQQDKEIPLRLSIAKGLSVAGSTNQSDQTIQRDVLLPSRQRMMVAEVLTALEEGQERIYILTTQPVTNSNIGNLIEVSPRREYTVERLQNGLVLKGNFNQSSTYTLTLSGDLMGMEGKPMGRPYRHSVTFASAQPGISFASGKSIYLSSQGARNLALNLNQVPRIKVSISKVYENNILHYLREGKMYDGYYDEETEEYYSSSYYDVNENNGNTLFEREYSTESLRKQGSSYLLNLNLNDLDFDSQFKGLYVITVASTDKNWLKDSRIVSVSDIGLIAKQGKNEVVVFANSIREATTMEGVEIRFISTNNQVVHLATTDKDGVARFSNISQAAPDFKMGMITARKGDDFNYMPYSQTQVNTSRFEVGGKRLNDLNYDAFIYGDRDLYRPGDTIHVNTVVRTPDWKTVAGLPVKVKLLLPNGKEYRSTKGKLNKQGASETSFILNGAAVTGTYTLEVYSGNDVLLSAKKIGVEEFMPDRLKVTATLNKSTYNAGEKLVLNLTAQNLFGPPAAKRNYEAQLSLKKKTFEAKRYADYTFDIHTSGSINIQTSTRQGETDAQGKGQEVFELENFQDIGLLDGSLYTTVFDESGRPVNRLSKFDVSTQQAFFGIKNFDDYVSTRRAMNIPLIALDRNGSPVSTTARVQLVRYTYESVIERYSDEYNYKSQRKENVISSQTLAIPATGATFNFTPVSSGEYEIRVMRPGAYNYVAQEFYAYGWGDTESTSFAVNTEGEVDISLDKEKYEVGEQAKVLFKSPFAGKILVTVEQNNVLSYYYLKTDKKAASLTLPIKDEHLPTAYITAIALRQVKDNQMPLTIARGFKPLTVTKKSTKLDVAILAPEASRSSRVQQVKVKTAPNAEVTLAVVDEGILQIKDYQTPDPHGFFYQKRALEVTGYDLYPYLFPEIGNRSSTGGDGYDLAKRINPLTNKRVKLVSLWSGQLKSNSNGEATVNVRIPEFSGAVRLMAVAYKDNAFGSSEKMMRVSDPVVVSTALPRFVSPRDTILVPVTLSNTTANKATAASTITVTGPLRVVGEIKKSASINPNAEAQVTYKLVATPAIGQATVKVAVNALNEQFVSNTDITVRPIAPLTKVTEAGSIKDGATADIKLANDFIPSSVSAKLVISRSPLAQFTDDITFLLRYPHGCLEQTTSTAFPLLYYTDLARSLNQDQKGRTFNPNYLVQEAITKIELMQQYDGGFTYWPGATYTDWWSSTYATHFLLEAKKAGYPVTQEVLDKALRYLQQKVKGKALEEYRYYDAKRQVQSKYIAARETTYSLYVLSIAGQVDWSTMNYYKAKPELLSLDARYLLASTYALNGSRESFNQILPRSFFGETSVRALGGSFYSPLRDMAISLNSLIEADLDNPQIGTMARHLSDELRSKRWYNTQERAFALMALGKLSSQNQGNQTAQVYQNGKQIGTFTGKDLTLTSNIGSGPISIRGKGNGSLYYFWELEGISQSGDVKREDNYLKVRKTFFDRNGKEITDNTFKQNDLVIVRVELQSQDGRSIPNVAITDMLPAGFEIENPRLMTAREFSWLEAQKPATPDYIDIRDDRINLYATAKPEQQYFFYLVRAVSKGDFQLGPIGADAMYNAEYHSYSGGGVVRVK</sequence>
<evidence type="ECO:0000256" key="3">
    <source>
        <dbReference type="SAM" id="Coils"/>
    </source>
</evidence>
<dbReference type="PANTHER" id="PTHR40094:SF1">
    <property type="entry name" value="UBIQUITIN DOMAIN-CONTAINING PROTEIN"/>
    <property type="match status" value="1"/>
</dbReference>
<dbReference type="InterPro" id="IPR047565">
    <property type="entry name" value="Alpha-macroglob_thiol-ester_cl"/>
</dbReference>
<dbReference type="CDD" id="cd02891">
    <property type="entry name" value="A2M_like"/>
    <property type="match status" value="1"/>
</dbReference>
<dbReference type="Pfam" id="PF17973">
    <property type="entry name" value="bMG10"/>
    <property type="match status" value="1"/>
</dbReference>
<dbReference type="RefSeq" id="WP_092098857.1">
    <property type="nucleotide sequence ID" value="NZ_FOOT01000001.1"/>
</dbReference>
<evidence type="ECO:0000259" key="4">
    <source>
        <dbReference type="SMART" id="SM01359"/>
    </source>
</evidence>
<dbReference type="Proteomes" id="UP000198724">
    <property type="component" value="Unassembled WGS sequence"/>
</dbReference>
<dbReference type="GO" id="GO:0005615">
    <property type="term" value="C:extracellular space"/>
    <property type="evidence" value="ECO:0007669"/>
    <property type="project" value="InterPro"/>
</dbReference>
<dbReference type="InterPro" id="IPR021868">
    <property type="entry name" value="Alpha_2_Macroglob_MG3"/>
</dbReference>
<dbReference type="OrthoDB" id="9767116at2"/>
<name>A0A1I2N3X9_9BACT</name>
<dbReference type="InterPro" id="IPR041246">
    <property type="entry name" value="Bact_MG10"/>
</dbReference>
<keyword evidence="3" id="KW-0175">Coiled coil</keyword>
<dbReference type="Pfam" id="PF01835">
    <property type="entry name" value="MG2"/>
    <property type="match status" value="1"/>
</dbReference>
<dbReference type="Pfam" id="PF07703">
    <property type="entry name" value="A2M_BRD"/>
    <property type="match status" value="1"/>
</dbReference>
<accession>A0A1I2N3X9</accession>
<reference evidence="7" key="1">
    <citation type="submission" date="2016-10" db="EMBL/GenBank/DDBJ databases">
        <authorList>
            <person name="Varghese N."/>
            <person name="Submissions S."/>
        </authorList>
    </citation>
    <scope>NUCLEOTIDE SEQUENCE [LARGE SCALE GENOMIC DNA]</scope>
    <source>
        <strain evidence="7">LP51</strain>
    </source>
</reference>
<dbReference type="Pfam" id="PF07678">
    <property type="entry name" value="TED_complement"/>
    <property type="match status" value="1"/>
</dbReference>
<dbReference type="Gene3D" id="2.60.40.1930">
    <property type="match status" value="1"/>
</dbReference>
<organism evidence="6 7">
    <name type="scientific">Pontibacter chinhatensis</name>
    <dbReference type="NCBI Taxonomy" id="1436961"/>
    <lineage>
        <taxon>Bacteria</taxon>
        <taxon>Pseudomonadati</taxon>
        <taxon>Bacteroidota</taxon>
        <taxon>Cytophagia</taxon>
        <taxon>Cytophagales</taxon>
        <taxon>Hymenobacteraceae</taxon>
        <taxon>Pontibacter</taxon>
    </lineage>
</organism>
<dbReference type="InterPro" id="IPR011625">
    <property type="entry name" value="A2M_N_BRD"/>
</dbReference>
<keyword evidence="2" id="KW-0732">Signal</keyword>
<dbReference type="SMART" id="SM01360">
    <property type="entry name" value="A2M"/>
    <property type="match status" value="1"/>
</dbReference>
<evidence type="ECO:0000256" key="1">
    <source>
        <dbReference type="ARBA" id="ARBA00010556"/>
    </source>
</evidence>
<proteinExistence type="inferred from homology"/>
<dbReference type="PANTHER" id="PTHR40094">
    <property type="entry name" value="ALPHA-2-MACROGLOBULIN HOMOLOG"/>
    <property type="match status" value="1"/>
</dbReference>
<comment type="similarity">
    <text evidence="1">Belongs to the protease inhibitor I39 (alpha-2-macroglobulin) family. Bacterial alpha-2-macroglobulin subfamily.</text>
</comment>
<dbReference type="Gene3D" id="1.50.10.20">
    <property type="match status" value="1"/>
</dbReference>
<evidence type="ECO:0000313" key="6">
    <source>
        <dbReference type="EMBL" id="SFF98625.1"/>
    </source>
</evidence>
<dbReference type="SMART" id="SM01419">
    <property type="entry name" value="Thiol-ester_cl"/>
    <property type="match status" value="1"/>
</dbReference>
<dbReference type="InterPro" id="IPR011626">
    <property type="entry name" value="Alpha-macroglobulin_TED"/>
</dbReference>
<dbReference type="InterPro" id="IPR041462">
    <property type="entry name" value="Bact_A2M_MG6"/>
</dbReference>
<keyword evidence="7" id="KW-1185">Reference proteome</keyword>
<dbReference type="InterPro" id="IPR051802">
    <property type="entry name" value="YfhM-like"/>
</dbReference>
<feature type="domain" description="Alpha-2-macroglobulin bait region" evidence="4">
    <location>
        <begin position="940"/>
        <end position="1078"/>
    </location>
</feature>
<dbReference type="SUPFAM" id="SSF48239">
    <property type="entry name" value="Terpenoid cyclases/Protein prenyltransferases"/>
    <property type="match status" value="1"/>
</dbReference>